<accession>A0A017RYV7</accession>
<reference evidence="1 2" key="1">
    <citation type="journal article" date="2014" name="Genome Announc.">
        <title>Draft Genome Sequence of Fervidicella metallireducens Strain AeBT, an Iron-Reducing Thermoanaerobe from the Great Artesian Basin.</title>
        <authorList>
            <person name="Patel B.K."/>
        </authorList>
    </citation>
    <scope>NUCLEOTIDE SEQUENCE [LARGE SCALE GENOMIC DNA]</scope>
    <source>
        <strain evidence="1 2">AeB</strain>
    </source>
</reference>
<dbReference type="OrthoDB" id="2111763at2"/>
<dbReference type="Proteomes" id="UP000019681">
    <property type="component" value="Unassembled WGS sequence"/>
</dbReference>
<gene>
    <name evidence="1" type="ORF">Q428_04645</name>
</gene>
<evidence type="ECO:0000313" key="1">
    <source>
        <dbReference type="EMBL" id="EYE89100.1"/>
    </source>
</evidence>
<dbReference type="EMBL" id="AZQP01000009">
    <property type="protein sequence ID" value="EYE89100.1"/>
    <property type="molecule type" value="Genomic_DNA"/>
</dbReference>
<dbReference type="STRING" id="1403537.Q428_04645"/>
<sequence>MGIFKSIGRLIGKGIEKVGDFFGSEKISNFGRKIQDACAEKIAAEKSYDKKEADIYTTDRLNEILVSFSEGYFQQATSYENACIKIVEEYYDKLISIIEDVGVTNYNEANLKSLRNGKKRIAKSIIGAIKDPLAKRMSLDDSECLSILKMDSGLEKKQAMTNFTQKVIKEALNNLSKNVRETLKYQIEDIQDYLNNILEEQEKEIRLLKEHFDKLIRDNELMQSDKEKSCVLPLIILEASERVCEILK</sequence>
<comment type="caution">
    <text evidence="1">The sequence shown here is derived from an EMBL/GenBank/DDBJ whole genome shotgun (WGS) entry which is preliminary data.</text>
</comment>
<proteinExistence type="predicted"/>
<evidence type="ECO:0000313" key="2">
    <source>
        <dbReference type="Proteomes" id="UP000019681"/>
    </source>
</evidence>
<keyword evidence="2" id="KW-1185">Reference proteome</keyword>
<dbReference type="RefSeq" id="WP_035378589.1">
    <property type="nucleotide sequence ID" value="NZ_AZQP01000009.1"/>
</dbReference>
<organism evidence="1 2">
    <name type="scientific">Fervidicella metallireducens AeB</name>
    <dbReference type="NCBI Taxonomy" id="1403537"/>
    <lineage>
        <taxon>Bacteria</taxon>
        <taxon>Bacillati</taxon>
        <taxon>Bacillota</taxon>
        <taxon>Clostridia</taxon>
        <taxon>Eubacteriales</taxon>
        <taxon>Clostridiaceae</taxon>
        <taxon>Fervidicella</taxon>
    </lineage>
</organism>
<dbReference type="AlphaFoldDB" id="A0A017RYV7"/>
<name>A0A017RYV7_9CLOT</name>
<protein>
    <submittedName>
        <fullName evidence="1">Uncharacterized protein</fullName>
    </submittedName>
</protein>